<dbReference type="EMBL" id="AY266303">
    <property type="protein sequence ID" value="AAQ17825.1"/>
    <property type="molecule type" value="Genomic_DNA"/>
</dbReference>
<dbReference type="KEGG" id="vg:2657948"/>
<sequence length="73" mass="8314">MKKVIAFVALMFASTANAEILTCQFQNGNYVKIGDAEIKNLYVRLAIIDGMETSFWYDKKSYKLNGVICLLER</sequence>
<protein>
    <submittedName>
        <fullName evidence="1">Uncharacterized protein</fullName>
    </submittedName>
</protein>
<reference evidence="1 2" key="1">
    <citation type="journal article" date="2001" name="J. Bacteriol.">
        <title>Phylogeny of the major head and tail genes of the wide-ranging T4-type bacteriophages.</title>
        <authorList>
            <person name="Tetart F."/>
            <person name="Desplats C."/>
            <person name="Kutateladze M."/>
            <person name="Monod C."/>
            <person name="Ackermann H.W."/>
            <person name="Krisch H.M."/>
        </authorList>
    </citation>
    <scope>NUCLEOTIDE SEQUENCE</scope>
</reference>
<proteinExistence type="predicted"/>
<gene>
    <name evidence="1" type="ORF">Aeh1ORF159c</name>
</gene>
<keyword evidence="2" id="KW-1185">Reference proteome</keyword>
<dbReference type="RefSeq" id="NP_944048.1">
    <property type="nucleotide sequence ID" value="NC_005260.1"/>
</dbReference>
<dbReference type="Proteomes" id="UP000002555">
    <property type="component" value="Segment"/>
</dbReference>
<evidence type="ECO:0000313" key="1">
    <source>
        <dbReference type="EMBL" id="AAQ17825.1"/>
    </source>
</evidence>
<evidence type="ECO:0000313" key="2">
    <source>
        <dbReference type="Proteomes" id="UP000002555"/>
    </source>
</evidence>
<organism evidence="1 2">
    <name type="scientific">Aeromonas phage Aeh1</name>
    <dbReference type="NCBI Taxonomy" id="2880362"/>
    <lineage>
        <taxon>Viruses</taxon>
        <taxon>Duplodnaviria</taxon>
        <taxon>Heunggongvirae</taxon>
        <taxon>Uroviricota</taxon>
        <taxon>Caudoviricetes</taxon>
        <taxon>Pantevenvirales</taxon>
        <taxon>Straboviridae</taxon>
        <taxon>Cinqassovirus</taxon>
        <taxon>Cinqassovirus aeh1</taxon>
    </lineage>
</organism>
<accession>Q76YS1</accession>
<name>Q76YS1_9CAUD</name>